<feature type="compositionally biased region" description="Low complexity" evidence="1">
    <location>
        <begin position="538"/>
        <end position="610"/>
    </location>
</feature>
<organism evidence="5 6">
    <name type="scientific">Streptomyces plumbiresistens</name>
    <dbReference type="NCBI Taxonomy" id="511811"/>
    <lineage>
        <taxon>Bacteria</taxon>
        <taxon>Bacillati</taxon>
        <taxon>Actinomycetota</taxon>
        <taxon>Actinomycetes</taxon>
        <taxon>Kitasatosporales</taxon>
        <taxon>Streptomycetaceae</taxon>
        <taxon>Streptomyces</taxon>
    </lineage>
</organism>
<dbReference type="InterPro" id="IPR038607">
    <property type="entry name" value="PhoD-like_sf"/>
</dbReference>
<evidence type="ECO:0000313" key="6">
    <source>
        <dbReference type="Proteomes" id="UP001500456"/>
    </source>
</evidence>
<dbReference type="InterPro" id="IPR052900">
    <property type="entry name" value="Phospholipid_Metab_Enz"/>
</dbReference>
<comment type="caution">
    <text evidence="5">The sequence shown here is derived from an EMBL/GenBank/DDBJ whole genome shotgun (WGS) entry which is preliminary data.</text>
</comment>
<dbReference type="PROSITE" id="PS51318">
    <property type="entry name" value="TAT"/>
    <property type="match status" value="1"/>
</dbReference>
<dbReference type="Proteomes" id="UP001500456">
    <property type="component" value="Unassembled WGS sequence"/>
</dbReference>
<reference evidence="6" key="1">
    <citation type="journal article" date="2019" name="Int. J. Syst. Evol. Microbiol.">
        <title>The Global Catalogue of Microorganisms (GCM) 10K type strain sequencing project: providing services to taxonomists for standard genome sequencing and annotation.</title>
        <authorList>
            <consortium name="The Broad Institute Genomics Platform"/>
            <consortium name="The Broad Institute Genome Sequencing Center for Infectious Disease"/>
            <person name="Wu L."/>
            <person name="Ma J."/>
        </authorList>
    </citation>
    <scope>NUCLEOTIDE SEQUENCE [LARGE SCALE GENOMIC DNA]</scope>
    <source>
        <strain evidence="6">JCM 16924</strain>
    </source>
</reference>
<gene>
    <name evidence="5" type="ORF">GCM10022232_25940</name>
</gene>
<proteinExistence type="predicted"/>
<evidence type="ECO:0000259" key="3">
    <source>
        <dbReference type="Pfam" id="PF09423"/>
    </source>
</evidence>
<dbReference type="Pfam" id="PF16655">
    <property type="entry name" value="PhoD_N"/>
    <property type="match status" value="1"/>
</dbReference>
<accession>A0ABP7R0G5</accession>
<feature type="domain" description="PhoD-like phosphatase metallophosphatase" evidence="3">
    <location>
        <begin position="175"/>
        <end position="503"/>
    </location>
</feature>
<sequence>MHPSDNSMDPGAIRRRRFLGAGAVTLGAASAAAAGQLLSGSASASVGGATATAGAGTSVSGTVFKLGVASGDPLPTAIVLWTRVLPANPGSSGILPPTVAVTWELASDSGFTKIVKSGTATASSSLGYSVHVDVTGLTPATDYWYRFKALSRTSRTGRTRTAPAAGSTPEKLRIALASCQNWAHGYFTAYQDMRDQKPDLVLFVGDYIYESPAYSYRVRRHDGTGSPVTLTEYRARHEQYGTDPDLQAMRAAAPFVVVFDDHEVEQDWAGDAANDPVAWPTDKFLARRKAAFQAFYEHMPIRAAQKPSGPDVLMYRKLDFGTLARLHVLDTRQYRDDQATTADGATQTGRVIMGDTQRNWLVNSARSSGRQWNLVASQVMMAETDFLAGVGKEWAYDAWDGYQKERASLLAEFQDVRNPVVLSGDRHRTIVSDLKLDFDDVNSPVVGAEFVGTSISSAGDEDLVAFAAEWAPKLADNPHWKMIDARRGYLLFDITADRIEAQLRTISTVSTKNGTTTQAATFRVEDGVPGVYQVGVQTASSPSSSASTSAEESATPTDTATQTDTAETTASADQTDSAASAEPSATATEPASNSSATSSTTPSATPSTTP</sequence>
<dbReference type="CDD" id="cd07389">
    <property type="entry name" value="MPP_PhoD"/>
    <property type="match status" value="1"/>
</dbReference>
<keyword evidence="2" id="KW-0732">Signal</keyword>
<evidence type="ECO:0000259" key="4">
    <source>
        <dbReference type="Pfam" id="PF16655"/>
    </source>
</evidence>
<dbReference type="InterPro" id="IPR006311">
    <property type="entry name" value="TAT_signal"/>
</dbReference>
<dbReference type="InterPro" id="IPR018946">
    <property type="entry name" value="PhoD-like_MPP"/>
</dbReference>
<feature type="chain" id="PRO_5046178551" evidence="2">
    <location>
        <begin position="45"/>
        <end position="610"/>
    </location>
</feature>
<feature type="signal peptide" evidence="2">
    <location>
        <begin position="1"/>
        <end position="44"/>
    </location>
</feature>
<dbReference type="EMBL" id="BAAAZX010000006">
    <property type="protein sequence ID" value="GAA3990621.1"/>
    <property type="molecule type" value="Genomic_DNA"/>
</dbReference>
<dbReference type="Gene3D" id="3.60.21.70">
    <property type="entry name" value="PhoD-like phosphatase"/>
    <property type="match status" value="1"/>
</dbReference>
<dbReference type="Gene3D" id="2.60.40.380">
    <property type="entry name" value="Purple acid phosphatase-like, N-terminal"/>
    <property type="match status" value="1"/>
</dbReference>
<dbReference type="InterPro" id="IPR029052">
    <property type="entry name" value="Metallo-depent_PP-like"/>
</dbReference>
<evidence type="ECO:0000256" key="1">
    <source>
        <dbReference type="SAM" id="MobiDB-lite"/>
    </source>
</evidence>
<feature type="region of interest" description="Disordered" evidence="1">
    <location>
        <begin position="537"/>
        <end position="610"/>
    </location>
</feature>
<dbReference type="SUPFAM" id="SSF56300">
    <property type="entry name" value="Metallo-dependent phosphatases"/>
    <property type="match status" value="1"/>
</dbReference>
<dbReference type="Pfam" id="PF09423">
    <property type="entry name" value="PhoD"/>
    <property type="match status" value="1"/>
</dbReference>
<keyword evidence="6" id="KW-1185">Reference proteome</keyword>
<dbReference type="PANTHER" id="PTHR43606">
    <property type="entry name" value="PHOSPHATASE, PUTATIVE (AFU_ORTHOLOGUE AFUA_6G08710)-RELATED"/>
    <property type="match status" value="1"/>
</dbReference>
<name>A0ABP7R0G5_9ACTN</name>
<evidence type="ECO:0000313" key="5">
    <source>
        <dbReference type="EMBL" id="GAA3990621.1"/>
    </source>
</evidence>
<protein>
    <submittedName>
        <fullName evidence="5">Alkaline phosphatase D family protein</fullName>
    </submittedName>
</protein>
<dbReference type="PANTHER" id="PTHR43606:SF2">
    <property type="entry name" value="ALKALINE PHOSPHATASE FAMILY PROTEIN (AFU_ORTHOLOGUE AFUA_5G03860)"/>
    <property type="match status" value="1"/>
</dbReference>
<feature type="domain" description="Phospholipase D N-terminal" evidence="4">
    <location>
        <begin position="66"/>
        <end position="161"/>
    </location>
</feature>
<evidence type="ECO:0000256" key="2">
    <source>
        <dbReference type="SAM" id="SignalP"/>
    </source>
</evidence>
<dbReference type="InterPro" id="IPR032093">
    <property type="entry name" value="PhoD_N"/>
</dbReference>